<accession>A0A7J9A111</accession>
<keyword evidence="2" id="KW-1185">Reference proteome</keyword>
<dbReference type="AlphaFoldDB" id="A0A7J9A111"/>
<dbReference type="Proteomes" id="UP000593574">
    <property type="component" value="Unassembled WGS sequence"/>
</dbReference>
<sequence>MYPLENFAGFDLGTSGYEKKGQCLRFEYLRVGYFLQSARAHR</sequence>
<protein>
    <submittedName>
        <fullName evidence="1">Uncharacterized protein</fullName>
    </submittedName>
</protein>
<dbReference type="EMBL" id="JABEZV010000008">
    <property type="protein sequence ID" value="MBA0717723.1"/>
    <property type="molecule type" value="Genomic_DNA"/>
</dbReference>
<organism evidence="1 2">
    <name type="scientific">Gossypium laxum</name>
    <dbReference type="NCBI Taxonomy" id="34288"/>
    <lineage>
        <taxon>Eukaryota</taxon>
        <taxon>Viridiplantae</taxon>
        <taxon>Streptophyta</taxon>
        <taxon>Embryophyta</taxon>
        <taxon>Tracheophyta</taxon>
        <taxon>Spermatophyta</taxon>
        <taxon>Magnoliopsida</taxon>
        <taxon>eudicotyledons</taxon>
        <taxon>Gunneridae</taxon>
        <taxon>Pentapetalae</taxon>
        <taxon>rosids</taxon>
        <taxon>malvids</taxon>
        <taxon>Malvales</taxon>
        <taxon>Malvaceae</taxon>
        <taxon>Malvoideae</taxon>
        <taxon>Gossypium</taxon>
    </lineage>
</organism>
<proteinExistence type="predicted"/>
<evidence type="ECO:0000313" key="1">
    <source>
        <dbReference type="EMBL" id="MBA0717723.1"/>
    </source>
</evidence>
<evidence type="ECO:0000313" key="2">
    <source>
        <dbReference type="Proteomes" id="UP000593574"/>
    </source>
</evidence>
<comment type="caution">
    <text evidence="1">The sequence shown here is derived from an EMBL/GenBank/DDBJ whole genome shotgun (WGS) entry which is preliminary data.</text>
</comment>
<reference evidence="1 2" key="1">
    <citation type="journal article" date="2019" name="Genome Biol. Evol.">
        <title>Insights into the evolution of the New World diploid cottons (Gossypium, subgenus Houzingenia) based on genome sequencing.</title>
        <authorList>
            <person name="Grover C.E."/>
            <person name="Arick M.A. 2nd"/>
            <person name="Thrash A."/>
            <person name="Conover J.L."/>
            <person name="Sanders W.S."/>
            <person name="Peterson D.G."/>
            <person name="Frelichowski J.E."/>
            <person name="Scheffler J.A."/>
            <person name="Scheffler B.E."/>
            <person name="Wendel J.F."/>
        </authorList>
    </citation>
    <scope>NUCLEOTIDE SEQUENCE [LARGE SCALE GENOMIC DNA]</scope>
    <source>
        <strain evidence="1">4</strain>
        <tissue evidence="1">Leaf</tissue>
    </source>
</reference>
<name>A0A7J9A111_9ROSI</name>
<gene>
    <name evidence="1" type="ORF">Golax_005511</name>
</gene>